<evidence type="ECO:0000313" key="8">
    <source>
        <dbReference type="EMBL" id="AFV11259.1"/>
    </source>
</evidence>
<keyword evidence="1 6" id="KW-0004">4Fe-4S</keyword>
<dbReference type="PROSITE" id="PS51379">
    <property type="entry name" value="4FE4S_FER_2"/>
    <property type="match status" value="1"/>
</dbReference>
<dbReference type="Proteomes" id="UP000000467">
    <property type="component" value="Chromosome"/>
</dbReference>
<evidence type="ECO:0000256" key="1">
    <source>
        <dbReference type="ARBA" id="ARBA00022485"/>
    </source>
</evidence>
<comment type="cofactor">
    <cofactor evidence="6">
        <name>[4Fe-4S] cluster</name>
        <dbReference type="ChEBI" id="CHEBI:49883"/>
    </cofactor>
    <text evidence="6">Binds 2 [4Fe-4S] clusters.</text>
</comment>
<comment type="catalytic activity">
    <reaction evidence="6">
        <text>glycolate + A = glyoxylate + AH2</text>
        <dbReference type="Rhea" id="RHEA:21264"/>
        <dbReference type="ChEBI" id="CHEBI:13193"/>
        <dbReference type="ChEBI" id="CHEBI:17499"/>
        <dbReference type="ChEBI" id="CHEBI:29805"/>
        <dbReference type="ChEBI" id="CHEBI:36655"/>
        <dbReference type="EC" id="1.1.99.14"/>
    </reaction>
</comment>
<dbReference type="GO" id="GO:0046872">
    <property type="term" value="F:metal ion binding"/>
    <property type="evidence" value="ECO:0007669"/>
    <property type="project" value="UniProtKB-UniRule"/>
</dbReference>
<dbReference type="Gene3D" id="1.10.1060.10">
    <property type="entry name" value="Alpha-helical ferredoxin"/>
    <property type="match status" value="1"/>
</dbReference>
<dbReference type="InterPro" id="IPR009051">
    <property type="entry name" value="Helical_ferredxn"/>
</dbReference>
<evidence type="ECO:0000256" key="4">
    <source>
        <dbReference type="ARBA" id="ARBA00023004"/>
    </source>
</evidence>
<dbReference type="PIRSF" id="PIRSF000139">
    <property type="entry name" value="Glc_ox_4Fe-4S"/>
    <property type="match status" value="1"/>
</dbReference>
<dbReference type="InterPro" id="IPR017896">
    <property type="entry name" value="4Fe4S_Fe-S-bd"/>
</dbReference>
<dbReference type="Pfam" id="PF13183">
    <property type="entry name" value="Fer4_8"/>
    <property type="match status" value="1"/>
</dbReference>
<comment type="function">
    <text evidence="6">Component of a complex that catalyzes the oxidation of glycolate to glyoxylate.</text>
</comment>
<feature type="domain" description="4Fe-4S ferredoxin-type" evidence="7">
    <location>
        <begin position="3"/>
        <end position="34"/>
    </location>
</feature>
<evidence type="ECO:0000313" key="9">
    <source>
        <dbReference type="Proteomes" id="UP000000467"/>
    </source>
</evidence>
<gene>
    <name evidence="8" type="primary">glcF</name>
    <name evidence="8" type="ordered locus">Tph_c10360</name>
</gene>
<accession>K4LT74</accession>
<reference evidence="8 9" key="1">
    <citation type="journal article" date="2012" name="BMC Genomics">
        <title>Genome-guided analysis of physiological and morphological traits of the fermentative acetate oxidizer Thermacetogenium phaeum.</title>
        <authorList>
            <person name="Oehler D."/>
            <person name="Poehlein A."/>
            <person name="Leimbach A."/>
            <person name="Muller N."/>
            <person name="Daniel R."/>
            <person name="Gottschalk G."/>
            <person name="Schink B."/>
        </authorList>
    </citation>
    <scope>NUCLEOTIDE SEQUENCE [LARGE SCALE GENOMIC DNA]</scope>
    <source>
        <strain evidence="9">ATCC BAA-254 / DSM 26808 / PB</strain>
    </source>
</reference>
<comment type="catalytic activity">
    <reaction evidence="6">
        <text>(R)-lactate + A = pyruvate + AH2</text>
        <dbReference type="Rhea" id="RHEA:15089"/>
        <dbReference type="ChEBI" id="CHEBI:13193"/>
        <dbReference type="ChEBI" id="CHEBI:15361"/>
        <dbReference type="ChEBI" id="CHEBI:16004"/>
        <dbReference type="ChEBI" id="CHEBI:17499"/>
    </reaction>
</comment>
<dbReference type="EMBL" id="CP003732">
    <property type="protein sequence ID" value="AFV11259.1"/>
    <property type="molecule type" value="Genomic_DNA"/>
</dbReference>
<evidence type="ECO:0000259" key="7">
    <source>
        <dbReference type="PROSITE" id="PS51379"/>
    </source>
</evidence>
<dbReference type="RefSeq" id="WP_015050140.1">
    <property type="nucleotide sequence ID" value="NC_018870.1"/>
</dbReference>
<evidence type="ECO:0000256" key="3">
    <source>
        <dbReference type="ARBA" id="ARBA00022737"/>
    </source>
</evidence>
<name>K4LT74_THEPS</name>
<evidence type="ECO:0000256" key="2">
    <source>
        <dbReference type="ARBA" id="ARBA00022723"/>
    </source>
</evidence>
<dbReference type="GO" id="GO:0051539">
    <property type="term" value="F:4 iron, 4 sulfur cluster binding"/>
    <property type="evidence" value="ECO:0007669"/>
    <property type="project" value="UniProtKB-UniRule"/>
</dbReference>
<dbReference type="InterPro" id="IPR012257">
    <property type="entry name" value="Glc_ox_4Fe-4S"/>
</dbReference>
<dbReference type="KEGG" id="tpz:Tph_c10360"/>
<dbReference type="GO" id="GO:0019154">
    <property type="term" value="F:glycolate dehydrogenase activity"/>
    <property type="evidence" value="ECO:0007669"/>
    <property type="project" value="UniProtKB-EC"/>
</dbReference>
<dbReference type="PANTHER" id="PTHR32479">
    <property type="entry name" value="GLYCOLATE OXIDASE IRON-SULFUR SUBUNIT"/>
    <property type="match status" value="1"/>
</dbReference>
<keyword evidence="5 6" id="KW-0411">Iron-sulfur</keyword>
<dbReference type="InterPro" id="IPR004017">
    <property type="entry name" value="Cys_rich_dom"/>
</dbReference>
<dbReference type="EC" id="1.1.99.14" evidence="6"/>
<evidence type="ECO:0000256" key="6">
    <source>
        <dbReference type="PIRNR" id="PIRNR000139"/>
    </source>
</evidence>
<keyword evidence="9" id="KW-1185">Reference proteome</keyword>
<keyword evidence="4 6" id="KW-0408">Iron</keyword>
<protein>
    <recommendedName>
        <fullName evidence="6">Glycolate oxidase iron-sulfur subunit</fullName>
        <ecNumber evidence="6">1.1.99.14</ecNumber>
    </recommendedName>
</protein>
<dbReference type="HOGENOM" id="CLU_023081_0_1_9"/>
<dbReference type="eggNOG" id="COG0247">
    <property type="taxonomic scope" value="Bacteria"/>
</dbReference>
<dbReference type="AlphaFoldDB" id="K4LT74"/>
<keyword evidence="6" id="KW-0249">Electron transport</keyword>
<dbReference type="Pfam" id="PF02754">
    <property type="entry name" value="CCG"/>
    <property type="match status" value="2"/>
</dbReference>
<sequence length="414" mass="46231">MDKIVALKHLDRCSKCGSCQAVCPLYAETRMEPLVARGKLFLIRNYLEGELGITRRMKELMSLCLLCKACTAQCPNGIPVDRLVLGIRQEIAREKGISFVKKNVFQHLLQNNGRLTMAAKMAYLYQKSGLQWLARRSRILEFLGGNLARKEELLPQMASRPFRSQVPQHFPCNRPRLRVGYYTGCLTNYVFPATGHAVIDVLRRHQVEVVVPEQWCCGIPALASGDEEAAAKLAQKNVESFLKSGVDAVIVDCASCGSMLRYYVELLGTEEAQRFSEKVLDISQFLADAVSFQPGEREVPLVVTYHDPCHLRRGQGVAKAPRDLIKSLPGVIFREMKEADRCCGAAGSFNLAHYDLANRIGRRKVQNILQTGAQAVVTGCPSCIMQISHLLARENAPVKVMHIAELISRTYLKK</sequence>
<organism evidence="8 9">
    <name type="scientific">Thermacetogenium phaeum (strain ATCC BAA-254 / DSM 26808 / PB)</name>
    <dbReference type="NCBI Taxonomy" id="1089553"/>
    <lineage>
        <taxon>Bacteria</taxon>
        <taxon>Bacillati</taxon>
        <taxon>Bacillota</taxon>
        <taxon>Clostridia</taxon>
        <taxon>Thermoanaerobacterales</taxon>
        <taxon>Thermoanaerobacteraceae</taxon>
        <taxon>Thermacetogenium</taxon>
    </lineage>
</organism>
<dbReference type="PANTHER" id="PTHR32479:SF17">
    <property type="entry name" value="GLYCOLATE OXIDASE IRON-SULFUR SUBUNIT"/>
    <property type="match status" value="1"/>
</dbReference>
<dbReference type="PROSITE" id="PS00198">
    <property type="entry name" value="4FE4S_FER_1"/>
    <property type="match status" value="2"/>
</dbReference>
<keyword evidence="3" id="KW-0677">Repeat</keyword>
<evidence type="ECO:0000256" key="5">
    <source>
        <dbReference type="ARBA" id="ARBA00023014"/>
    </source>
</evidence>
<keyword evidence="2 6" id="KW-0479">Metal-binding</keyword>
<proteinExistence type="predicted"/>
<dbReference type="SUPFAM" id="SSF46548">
    <property type="entry name" value="alpha-helical ferredoxin"/>
    <property type="match status" value="1"/>
</dbReference>
<dbReference type="OrthoDB" id="5241828at2"/>
<keyword evidence="6" id="KW-0813">Transport</keyword>
<dbReference type="InterPro" id="IPR017900">
    <property type="entry name" value="4Fe4S_Fe_S_CS"/>
</dbReference>
<dbReference type="STRING" id="1089553.Tph_c10360"/>